<dbReference type="Pfam" id="PF25087">
    <property type="entry name" value="GMPPB_C"/>
    <property type="match status" value="1"/>
</dbReference>
<feature type="domain" description="Mannose-1-phosphate guanyltransferase C-terminal" evidence="13">
    <location>
        <begin position="270"/>
        <end position="336"/>
    </location>
</feature>
<dbReference type="GO" id="GO:0019134">
    <property type="term" value="F:glucosamine-1-phosphate N-acetyltransferase activity"/>
    <property type="evidence" value="ECO:0007669"/>
    <property type="project" value="UniProtKB-EC"/>
</dbReference>
<evidence type="ECO:0000259" key="13">
    <source>
        <dbReference type="Pfam" id="PF25087"/>
    </source>
</evidence>
<dbReference type="EC" id="2.3.1.157" evidence="3"/>
<comment type="caution">
    <text evidence="14">The sequence shown here is derived from an EMBL/GenBank/DDBJ whole genome shotgun (WGS) entry which is preliminary data.</text>
</comment>
<evidence type="ECO:0000256" key="7">
    <source>
        <dbReference type="ARBA" id="ARBA00022695"/>
    </source>
</evidence>
<sequence length="402" mass="41184">MSVPSDAVVLAGGEGSRLRPLTKYRPKPLLPVANRPVIEYVLEALEAAGVERVVVVVGYRGTRIQDYLSDGWGGLELDFIRQRSQLGSGHALLQAAGSVDEPFLVVNGDTVIDEQVIRRTGAHFFDAPGAAGAAAIARSPRPEQYGAVTVDDGCVTEVVEHPNEAVSYLVNAGVYVFNESVFAALASTDRRGGELYLTDALVNLPGPVVAADAKGVWLDPSTLPDLLSVTDQMLTMHRDLLNGMTKSDGYPDGVLVAESAACHESSVINSPAVVGPDCRIGPGAVVGGGACLGENVHVGANAVLDRSLIDSDTRVSAGAILRECVIGAGASIGAGVVAPGGAPETVDGDVDPDRRLGAVVADRAEVGANATLSAGALLGPQSAVAEGATVSRTVAEGAEVVR</sequence>
<dbReference type="STRING" id="1324957.K933_16717"/>
<reference evidence="14 15" key="1">
    <citation type="journal article" date="2013" name="Genome Announc.">
        <title>Draft Genome Sequence of 'Candidatus Halobonum tyrrellensis' Strain G22, Isolated from the Hypersaline Waters of Lake Tyrrell, Australia.</title>
        <authorList>
            <person name="Ugalde J.A."/>
            <person name="Narasingarao P."/>
            <person name="Kuo S."/>
            <person name="Podell S."/>
            <person name="Allen E.E."/>
        </authorList>
    </citation>
    <scope>NUCLEOTIDE SEQUENCE [LARGE SCALE GENOMIC DNA]</scope>
    <source>
        <strain evidence="14 15">G22</strain>
    </source>
</reference>
<feature type="domain" description="Nucleotidyl transferase" evidence="12">
    <location>
        <begin position="7"/>
        <end position="233"/>
    </location>
</feature>
<dbReference type="InterPro" id="IPR056729">
    <property type="entry name" value="GMPPB_C"/>
</dbReference>
<dbReference type="Proteomes" id="UP000017840">
    <property type="component" value="Unassembled WGS sequence"/>
</dbReference>
<comment type="catalytic activity">
    <reaction evidence="10">
        <text>alpha-D-glucosamine 1-phosphate + acetyl-CoA = N-acetyl-alpha-D-glucosamine 1-phosphate + CoA + H(+)</text>
        <dbReference type="Rhea" id="RHEA:13725"/>
        <dbReference type="ChEBI" id="CHEBI:15378"/>
        <dbReference type="ChEBI" id="CHEBI:57287"/>
        <dbReference type="ChEBI" id="CHEBI:57288"/>
        <dbReference type="ChEBI" id="CHEBI:57776"/>
        <dbReference type="ChEBI" id="CHEBI:58516"/>
        <dbReference type="EC" id="2.3.1.157"/>
    </reaction>
</comment>
<gene>
    <name evidence="14" type="ORF">K933_16717</name>
</gene>
<evidence type="ECO:0000256" key="4">
    <source>
        <dbReference type="ARBA" id="ARBA00012457"/>
    </source>
</evidence>
<evidence type="ECO:0000256" key="2">
    <source>
        <dbReference type="ARBA" id="ARBA00005208"/>
    </source>
</evidence>
<dbReference type="OrthoDB" id="15372at2157"/>
<dbReference type="InterPro" id="IPR011004">
    <property type="entry name" value="Trimer_LpxA-like_sf"/>
</dbReference>
<dbReference type="PANTHER" id="PTHR43584">
    <property type="entry name" value="NUCLEOTIDYL TRANSFERASE"/>
    <property type="match status" value="1"/>
</dbReference>
<evidence type="ECO:0000256" key="5">
    <source>
        <dbReference type="ARBA" id="ARBA00013414"/>
    </source>
</evidence>
<keyword evidence="8" id="KW-0511">Multifunctional enzyme</keyword>
<keyword evidence="7" id="KW-0548">Nucleotidyltransferase</keyword>
<evidence type="ECO:0000256" key="1">
    <source>
        <dbReference type="ARBA" id="ARBA00005166"/>
    </source>
</evidence>
<dbReference type="AlphaFoldDB" id="V4HA47"/>
<evidence type="ECO:0000259" key="12">
    <source>
        <dbReference type="Pfam" id="PF00483"/>
    </source>
</evidence>
<dbReference type="InterPro" id="IPR018357">
    <property type="entry name" value="Hexapep_transf_CS"/>
</dbReference>
<dbReference type="EMBL" id="ASGZ01000068">
    <property type="protein sequence ID" value="ESP86923.1"/>
    <property type="molecule type" value="Genomic_DNA"/>
</dbReference>
<dbReference type="RefSeq" id="WP_023395911.1">
    <property type="nucleotide sequence ID" value="NZ_ASGZ01000068.1"/>
</dbReference>
<dbReference type="Pfam" id="PF00483">
    <property type="entry name" value="NTP_transferase"/>
    <property type="match status" value="1"/>
</dbReference>
<dbReference type="eggNOG" id="arCOG00666">
    <property type="taxonomic scope" value="Archaea"/>
</dbReference>
<dbReference type="InterPro" id="IPR029044">
    <property type="entry name" value="Nucleotide-diphossugar_trans"/>
</dbReference>
<dbReference type="InterPro" id="IPR005835">
    <property type="entry name" value="NTP_transferase_dom"/>
</dbReference>
<dbReference type="GO" id="GO:0003977">
    <property type="term" value="F:UDP-N-acetylglucosamine diphosphorylase activity"/>
    <property type="evidence" value="ECO:0007669"/>
    <property type="project" value="UniProtKB-EC"/>
</dbReference>
<proteinExistence type="predicted"/>
<evidence type="ECO:0000313" key="14">
    <source>
        <dbReference type="EMBL" id="ESP86923.1"/>
    </source>
</evidence>
<comment type="catalytic activity">
    <reaction evidence="11">
        <text>N-acetyl-alpha-D-glucosamine 1-phosphate + UTP + H(+) = UDP-N-acetyl-alpha-D-glucosamine + diphosphate</text>
        <dbReference type="Rhea" id="RHEA:13509"/>
        <dbReference type="ChEBI" id="CHEBI:15378"/>
        <dbReference type="ChEBI" id="CHEBI:33019"/>
        <dbReference type="ChEBI" id="CHEBI:46398"/>
        <dbReference type="ChEBI" id="CHEBI:57705"/>
        <dbReference type="ChEBI" id="CHEBI:57776"/>
        <dbReference type="EC" id="2.7.7.23"/>
    </reaction>
</comment>
<dbReference type="SUPFAM" id="SSF53448">
    <property type="entry name" value="Nucleotide-diphospho-sugar transferases"/>
    <property type="match status" value="1"/>
</dbReference>
<dbReference type="EC" id="2.7.7.23" evidence="4"/>
<keyword evidence="9" id="KW-0012">Acyltransferase</keyword>
<dbReference type="PROSITE" id="PS00101">
    <property type="entry name" value="HEXAPEP_TRANSFERASES"/>
    <property type="match status" value="1"/>
</dbReference>
<dbReference type="SUPFAM" id="SSF51161">
    <property type="entry name" value="Trimeric LpxA-like enzymes"/>
    <property type="match status" value="1"/>
</dbReference>
<dbReference type="InterPro" id="IPR050065">
    <property type="entry name" value="GlmU-like"/>
</dbReference>
<evidence type="ECO:0000256" key="6">
    <source>
        <dbReference type="ARBA" id="ARBA00022679"/>
    </source>
</evidence>
<evidence type="ECO:0000256" key="11">
    <source>
        <dbReference type="ARBA" id="ARBA00048493"/>
    </source>
</evidence>
<dbReference type="PANTHER" id="PTHR43584:SF8">
    <property type="entry name" value="N-ACETYLMURAMATE ALPHA-1-PHOSPHATE URIDYLYLTRANSFERASE"/>
    <property type="match status" value="1"/>
</dbReference>
<organism evidence="14 15">
    <name type="scientific">Candidatus Halobonum tyrrellensis G22</name>
    <dbReference type="NCBI Taxonomy" id="1324957"/>
    <lineage>
        <taxon>Archaea</taxon>
        <taxon>Methanobacteriati</taxon>
        <taxon>Methanobacteriota</taxon>
        <taxon>Stenosarchaea group</taxon>
        <taxon>Halobacteria</taxon>
        <taxon>Halobacteriales</taxon>
        <taxon>Haloferacaceae</taxon>
        <taxon>Candidatus Halobonum</taxon>
    </lineage>
</organism>
<comment type="pathway">
    <text evidence="1">Nucleotide-sugar biosynthesis; UDP-N-acetyl-alpha-D-glucosamine biosynthesis; N-acetyl-alpha-D-glucosamine 1-phosphate from alpha-D-glucosamine 6-phosphate (route II): step 2/2.</text>
</comment>
<dbReference type="Gene3D" id="3.90.550.10">
    <property type="entry name" value="Spore Coat Polysaccharide Biosynthesis Protein SpsA, Chain A"/>
    <property type="match status" value="1"/>
</dbReference>
<dbReference type="Gene3D" id="2.160.10.10">
    <property type="entry name" value="Hexapeptide repeat proteins"/>
    <property type="match status" value="1"/>
</dbReference>
<keyword evidence="6" id="KW-0808">Transferase</keyword>
<dbReference type="PATRIC" id="fig|1324957.4.peg.3397"/>
<evidence type="ECO:0000256" key="9">
    <source>
        <dbReference type="ARBA" id="ARBA00023315"/>
    </source>
</evidence>
<accession>V4HA47</accession>
<dbReference type="CDD" id="cd04181">
    <property type="entry name" value="NTP_transferase"/>
    <property type="match status" value="1"/>
</dbReference>
<keyword evidence="15" id="KW-1185">Reference proteome</keyword>
<evidence type="ECO:0000256" key="8">
    <source>
        <dbReference type="ARBA" id="ARBA00023268"/>
    </source>
</evidence>
<evidence type="ECO:0000256" key="3">
    <source>
        <dbReference type="ARBA" id="ARBA00012225"/>
    </source>
</evidence>
<name>V4HA47_9EURY</name>
<comment type="pathway">
    <text evidence="2">Nucleotide-sugar biosynthesis; UDP-N-acetyl-alpha-D-glucosamine biosynthesis; UDP-N-acetyl-alpha-D-glucosamine from N-acetyl-alpha-D-glucosamine 1-phosphate: step 1/1.</text>
</comment>
<protein>
    <recommendedName>
        <fullName evidence="5">Bifunctional protein GlmU</fullName>
        <ecNumber evidence="3">2.3.1.157</ecNumber>
        <ecNumber evidence="4">2.7.7.23</ecNumber>
    </recommendedName>
</protein>
<evidence type="ECO:0000256" key="10">
    <source>
        <dbReference type="ARBA" id="ARBA00048247"/>
    </source>
</evidence>
<evidence type="ECO:0000313" key="15">
    <source>
        <dbReference type="Proteomes" id="UP000017840"/>
    </source>
</evidence>